<sequence>MTLSFESTSPSLGAKVSGVAFDQVLDDAAASSELFDALRQALDRHLVLVFNQCDLSAQHIFRLAAGIGGGTPFVNIKLPDNPGAIHVPDRPEIKVISTEFTPSGLPLGDAGNTLAQVWHNDGAAEDVPPGVITFSGKRTPTPAPETSWMNMYEAYARLPDKLRNELAGLKAIYWKGGRSPYFEDFETPQTQPEAVRRSGVRHPLVCLHPSTHRPYLMVPMHRDTLIEGLSGQESRRIMDILWDHMFALECSWSYGISAGDVVIWDNMATMHSRQGWTSEEARTMWHLASRARRAPLPITELA</sequence>
<dbReference type="SUPFAM" id="SSF51197">
    <property type="entry name" value="Clavaminate synthase-like"/>
    <property type="match status" value="1"/>
</dbReference>
<dbReference type="Pfam" id="PF02668">
    <property type="entry name" value="TauD"/>
    <property type="match status" value="1"/>
</dbReference>
<dbReference type="GO" id="GO:0005737">
    <property type="term" value="C:cytoplasm"/>
    <property type="evidence" value="ECO:0007669"/>
    <property type="project" value="TreeGrafter"/>
</dbReference>
<evidence type="ECO:0000256" key="5">
    <source>
        <dbReference type="ARBA" id="ARBA00023004"/>
    </source>
</evidence>
<dbReference type="AlphaFoldDB" id="A0A1I7B8S5"/>
<feature type="domain" description="TauD/TfdA-like" evidence="6">
    <location>
        <begin position="26"/>
        <end position="286"/>
    </location>
</feature>
<accession>A0A1I7B8S5</accession>
<dbReference type="Proteomes" id="UP000198844">
    <property type="component" value="Unassembled WGS sequence"/>
</dbReference>
<dbReference type="GO" id="GO:0006790">
    <property type="term" value="P:sulfur compound metabolic process"/>
    <property type="evidence" value="ECO:0007669"/>
    <property type="project" value="TreeGrafter"/>
</dbReference>
<keyword evidence="5" id="KW-0408">Iron</keyword>
<dbReference type="OrthoDB" id="581608at2"/>
<keyword evidence="3 7" id="KW-0223">Dioxygenase</keyword>
<dbReference type="EMBL" id="FPBH01000004">
    <property type="protein sequence ID" value="SFT83606.1"/>
    <property type="molecule type" value="Genomic_DNA"/>
</dbReference>
<dbReference type="InterPro" id="IPR042098">
    <property type="entry name" value="TauD-like_sf"/>
</dbReference>
<dbReference type="PANTHER" id="PTHR30468:SF1">
    <property type="entry name" value="ALPHA-KETOGLUTARATE-DEPENDENT SULFONATE DIOXYGENASE"/>
    <property type="match status" value="1"/>
</dbReference>
<name>A0A1I7B8S5_9BURK</name>
<dbReference type="RefSeq" id="WP_093633884.1">
    <property type="nucleotide sequence ID" value="NZ_FPBH01000004.1"/>
</dbReference>
<comment type="similarity">
    <text evidence="1">Belongs to the TfdA dioxygenase family.</text>
</comment>
<evidence type="ECO:0000256" key="1">
    <source>
        <dbReference type="ARBA" id="ARBA00005896"/>
    </source>
</evidence>
<dbReference type="InterPro" id="IPR003819">
    <property type="entry name" value="TauD/TfdA-like"/>
</dbReference>
<keyword evidence="2" id="KW-0479">Metal-binding</keyword>
<dbReference type="GO" id="GO:0000908">
    <property type="term" value="F:taurine dioxygenase activity"/>
    <property type="evidence" value="ECO:0007669"/>
    <property type="project" value="TreeGrafter"/>
</dbReference>
<evidence type="ECO:0000313" key="7">
    <source>
        <dbReference type="EMBL" id="SFT83606.1"/>
    </source>
</evidence>
<organism evidence="7 8">
    <name type="scientific">Paraburkholderia aspalathi</name>
    <dbReference type="NCBI Taxonomy" id="1324617"/>
    <lineage>
        <taxon>Bacteria</taxon>
        <taxon>Pseudomonadati</taxon>
        <taxon>Pseudomonadota</taxon>
        <taxon>Betaproteobacteria</taxon>
        <taxon>Burkholderiales</taxon>
        <taxon>Burkholderiaceae</taxon>
        <taxon>Paraburkholderia</taxon>
    </lineage>
</organism>
<evidence type="ECO:0000256" key="3">
    <source>
        <dbReference type="ARBA" id="ARBA00022964"/>
    </source>
</evidence>
<evidence type="ECO:0000313" key="8">
    <source>
        <dbReference type="Proteomes" id="UP000198844"/>
    </source>
</evidence>
<proteinExistence type="inferred from homology"/>
<dbReference type="Gene3D" id="3.60.130.10">
    <property type="entry name" value="Clavaminate synthase-like"/>
    <property type="match status" value="1"/>
</dbReference>
<keyword evidence="4" id="KW-0560">Oxidoreductase</keyword>
<evidence type="ECO:0000256" key="4">
    <source>
        <dbReference type="ARBA" id="ARBA00023002"/>
    </source>
</evidence>
<evidence type="ECO:0000256" key="2">
    <source>
        <dbReference type="ARBA" id="ARBA00022723"/>
    </source>
</evidence>
<dbReference type="PANTHER" id="PTHR30468">
    <property type="entry name" value="ALPHA-KETOGLUTARATE-DEPENDENT SULFONATE DIOXYGENASE"/>
    <property type="match status" value="1"/>
</dbReference>
<gene>
    <name evidence="7" type="ORF">SAMN05192563_1004284</name>
</gene>
<dbReference type="GO" id="GO:0046872">
    <property type="term" value="F:metal ion binding"/>
    <property type="evidence" value="ECO:0007669"/>
    <property type="project" value="UniProtKB-KW"/>
</dbReference>
<protein>
    <submittedName>
        <fullName evidence="7">Taurine dioxygenase</fullName>
    </submittedName>
</protein>
<reference evidence="7 8" key="1">
    <citation type="submission" date="2016-10" db="EMBL/GenBank/DDBJ databases">
        <authorList>
            <person name="de Groot N.N."/>
        </authorList>
    </citation>
    <scope>NUCLEOTIDE SEQUENCE [LARGE SCALE GENOMIC DNA]</scope>
    <source>
        <strain evidence="7 8">LMG 27731</strain>
    </source>
</reference>
<evidence type="ECO:0000259" key="6">
    <source>
        <dbReference type="Pfam" id="PF02668"/>
    </source>
</evidence>
<dbReference type="InterPro" id="IPR051323">
    <property type="entry name" value="AtsK-like"/>
</dbReference>